<dbReference type="RefSeq" id="WP_137686295.1">
    <property type="nucleotide sequence ID" value="NZ_BIFX01000002.1"/>
</dbReference>
<gene>
    <name evidence="1" type="ORF">EI42_01890</name>
</gene>
<evidence type="ECO:0000313" key="1">
    <source>
        <dbReference type="EMBL" id="PZW32798.1"/>
    </source>
</evidence>
<evidence type="ECO:0000313" key="2">
    <source>
        <dbReference type="Proteomes" id="UP000248806"/>
    </source>
</evidence>
<accession>A0A326UAV0</accession>
<keyword evidence="2" id="KW-1185">Reference proteome</keyword>
<reference evidence="1 2" key="1">
    <citation type="submission" date="2018-06" db="EMBL/GenBank/DDBJ databases">
        <title>Genomic Encyclopedia of Archaeal and Bacterial Type Strains, Phase II (KMG-II): from individual species to whole genera.</title>
        <authorList>
            <person name="Goeker M."/>
        </authorList>
    </citation>
    <scope>NUCLEOTIDE SEQUENCE [LARGE SCALE GENOMIC DNA]</scope>
    <source>
        <strain evidence="1 2">ATCC BAA-1881</strain>
    </source>
</reference>
<proteinExistence type="predicted"/>
<sequence length="156" mass="18055">MNKRMKIILHVNIQAEKLYEKSKELGTLAASAFLQSGQTSQANRERHRSQMKGLENIAETTRKSTDVLDYIKKQIARKQSGWVTELQYGEKLKAFLEDGLTGPIDEICREVGITGNTEQDRRDRQQIRLHLIRQFVRQMVIQYEYSISDLGRKNSA</sequence>
<dbReference type="AlphaFoldDB" id="A0A326UAV0"/>
<name>A0A326UAV0_THEHA</name>
<comment type="caution">
    <text evidence="1">The sequence shown here is derived from an EMBL/GenBank/DDBJ whole genome shotgun (WGS) entry which is preliminary data.</text>
</comment>
<dbReference type="EMBL" id="QKUF01000004">
    <property type="protein sequence ID" value="PZW32798.1"/>
    <property type="molecule type" value="Genomic_DNA"/>
</dbReference>
<protein>
    <submittedName>
        <fullName evidence="1">Uncharacterized protein</fullName>
    </submittedName>
</protein>
<organism evidence="1 2">
    <name type="scientific">Thermosporothrix hazakensis</name>
    <dbReference type="NCBI Taxonomy" id="644383"/>
    <lineage>
        <taxon>Bacteria</taxon>
        <taxon>Bacillati</taxon>
        <taxon>Chloroflexota</taxon>
        <taxon>Ktedonobacteria</taxon>
        <taxon>Ktedonobacterales</taxon>
        <taxon>Thermosporotrichaceae</taxon>
        <taxon>Thermosporothrix</taxon>
    </lineage>
</organism>
<dbReference type="OrthoDB" id="158107at2"/>
<dbReference type="Proteomes" id="UP000248806">
    <property type="component" value="Unassembled WGS sequence"/>
</dbReference>